<feature type="chain" id="PRO_5042092954" evidence="2">
    <location>
        <begin position="21"/>
        <end position="344"/>
    </location>
</feature>
<dbReference type="RefSeq" id="XP_062677496.1">
    <property type="nucleotide sequence ID" value="XM_062823305.1"/>
</dbReference>
<feature type="signal peptide" evidence="2">
    <location>
        <begin position="1"/>
        <end position="20"/>
    </location>
</feature>
<proteinExistence type="predicted"/>
<gene>
    <name evidence="3" type="ORF">B0H65DRAFT_311446</name>
</gene>
<dbReference type="Proteomes" id="UP001278500">
    <property type="component" value="Unassembled WGS sequence"/>
</dbReference>
<reference evidence="3" key="1">
    <citation type="journal article" date="2023" name="Mol. Phylogenet. Evol.">
        <title>Genome-scale phylogeny and comparative genomics of the fungal order Sordariales.</title>
        <authorList>
            <person name="Hensen N."/>
            <person name="Bonometti L."/>
            <person name="Westerberg I."/>
            <person name="Brannstrom I.O."/>
            <person name="Guillou S."/>
            <person name="Cros-Aarteil S."/>
            <person name="Calhoun S."/>
            <person name="Haridas S."/>
            <person name="Kuo A."/>
            <person name="Mondo S."/>
            <person name="Pangilinan J."/>
            <person name="Riley R."/>
            <person name="LaButti K."/>
            <person name="Andreopoulos B."/>
            <person name="Lipzen A."/>
            <person name="Chen C."/>
            <person name="Yan M."/>
            <person name="Daum C."/>
            <person name="Ng V."/>
            <person name="Clum A."/>
            <person name="Steindorff A."/>
            <person name="Ohm R.A."/>
            <person name="Martin F."/>
            <person name="Silar P."/>
            <person name="Natvig D.O."/>
            <person name="Lalanne C."/>
            <person name="Gautier V."/>
            <person name="Ament-Velasquez S.L."/>
            <person name="Kruys A."/>
            <person name="Hutchinson M.I."/>
            <person name="Powell A.J."/>
            <person name="Barry K."/>
            <person name="Miller A.N."/>
            <person name="Grigoriev I.V."/>
            <person name="Debuchy R."/>
            <person name="Gladieux P."/>
            <person name="Hiltunen Thoren M."/>
            <person name="Johannesson H."/>
        </authorList>
    </citation>
    <scope>NUCLEOTIDE SEQUENCE</scope>
    <source>
        <strain evidence="3">CBS 560.94</strain>
    </source>
</reference>
<dbReference type="GeneID" id="87860459"/>
<evidence type="ECO:0000256" key="1">
    <source>
        <dbReference type="SAM" id="MobiDB-lite"/>
    </source>
</evidence>
<evidence type="ECO:0000313" key="4">
    <source>
        <dbReference type="Proteomes" id="UP001278500"/>
    </source>
</evidence>
<keyword evidence="4" id="KW-1185">Reference proteome</keyword>
<name>A0AAE0MMY5_9PEZI</name>
<feature type="compositionally biased region" description="Basic residues" evidence="1">
    <location>
        <begin position="334"/>
        <end position="344"/>
    </location>
</feature>
<protein>
    <submittedName>
        <fullName evidence="3">Conidiation-specific protein (Con-13)</fullName>
    </submittedName>
</protein>
<evidence type="ECO:0000256" key="2">
    <source>
        <dbReference type="SAM" id="SignalP"/>
    </source>
</evidence>
<keyword evidence="2" id="KW-0732">Signal</keyword>
<comment type="caution">
    <text evidence="3">The sequence shown here is derived from an EMBL/GenBank/DDBJ whole genome shotgun (WGS) entry which is preliminary data.</text>
</comment>
<dbReference type="AlphaFoldDB" id="A0AAE0MMY5"/>
<sequence>MLQAPFFALLLAAVVPAVLADGPPETMGENFSGLSVLDSPGGLQSLTPAPYTKSQWPWGTVPKLCYDTAVNNKYCNPYDLEVYDVTYSDCPIPTTVCRCNNSPMAIDTIAQRVGQLPVKARQWNGYVSSFAGDICSAYSDSFHNYFFGDCGNSESVFFHELSHNLDRHVAGASINDWYSLSQNWKDTVTKGTCVADHYSKSSWLEAYAQVGVMAGYHGTVQSIYTKNVSCMVDQVNKVVGQLDSLWRKKPGQMCDRYWIKDTTVCMGPDAEASGNCPAFRAADAAEVDGVGAVKVPVLPDEKQKKHDAVVKELQHHAEVAAGISPGKPAAEKKTKGKKGTKFRA</sequence>
<feature type="region of interest" description="Disordered" evidence="1">
    <location>
        <begin position="320"/>
        <end position="344"/>
    </location>
</feature>
<organism evidence="3 4">
    <name type="scientific">Neurospora tetraspora</name>
    <dbReference type="NCBI Taxonomy" id="94610"/>
    <lineage>
        <taxon>Eukaryota</taxon>
        <taxon>Fungi</taxon>
        <taxon>Dikarya</taxon>
        <taxon>Ascomycota</taxon>
        <taxon>Pezizomycotina</taxon>
        <taxon>Sordariomycetes</taxon>
        <taxon>Sordariomycetidae</taxon>
        <taxon>Sordariales</taxon>
        <taxon>Sordariaceae</taxon>
        <taxon>Neurospora</taxon>
    </lineage>
</organism>
<evidence type="ECO:0000313" key="3">
    <source>
        <dbReference type="EMBL" id="KAK3338045.1"/>
    </source>
</evidence>
<dbReference type="EMBL" id="JAUEPP010000008">
    <property type="protein sequence ID" value="KAK3338045.1"/>
    <property type="molecule type" value="Genomic_DNA"/>
</dbReference>
<accession>A0AAE0MMY5</accession>
<reference evidence="3" key="2">
    <citation type="submission" date="2023-06" db="EMBL/GenBank/DDBJ databases">
        <authorList>
            <consortium name="Lawrence Berkeley National Laboratory"/>
            <person name="Haridas S."/>
            <person name="Hensen N."/>
            <person name="Bonometti L."/>
            <person name="Westerberg I."/>
            <person name="Brannstrom I.O."/>
            <person name="Guillou S."/>
            <person name="Cros-Aarteil S."/>
            <person name="Calhoun S."/>
            <person name="Kuo A."/>
            <person name="Mondo S."/>
            <person name="Pangilinan J."/>
            <person name="Riley R."/>
            <person name="Labutti K."/>
            <person name="Andreopoulos B."/>
            <person name="Lipzen A."/>
            <person name="Chen C."/>
            <person name="Yanf M."/>
            <person name="Daum C."/>
            <person name="Ng V."/>
            <person name="Clum A."/>
            <person name="Steindorff A."/>
            <person name="Ohm R."/>
            <person name="Martin F."/>
            <person name="Silar P."/>
            <person name="Natvig D."/>
            <person name="Lalanne C."/>
            <person name="Gautier V."/>
            <person name="Ament-Velasquez S.L."/>
            <person name="Kruys A."/>
            <person name="Hutchinson M.I."/>
            <person name="Powell A.J."/>
            <person name="Barry K."/>
            <person name="Miller A.N."/>
            <person name="Grigoriev I.V."/>
            <person name="Debuchy R."/>
            <person name="Gladieux P."/>
            <person name="Thoren M.H."/>
            <person name="Johannesson H."/>
        </authorList>
    </citation>
    <scope>NUCLEOTIDE SEQUENCE</scope>
    <source>
        <strain evidence="3">CBS 560.94</strain>
    </source>
</reference>